<reference evidence="2" key="1">
    <citation type="journal article" date="2015" name="Nature">
        <title>Complex archaea that bridge the gap between prokaryotes and eukaryotes.</title>
        <authorList>
            <person name="Spang A."/>
            <person name="Saw J.H."/>
            <person name="Jorgensen S.L."/>
            <person name="Zaremba-Niedzwiedzka K."/>
            <person name="Martijn J."/>
            <person name="Lind A.E."/>
            <person name="van Eijk R."/>
            <person name="Schleper C."/>
            <person name="Guy L."/>
            <person name="Ettema T.J."/>
        </authorList>
    </citation>
    <scope>NUCLEOTIDE SEQUENCE</scope>
</reference>
<feature type="non-terminal residue" evidence="2">
    <location>
        <position position="53"/>
    </location>
</feature>
<organism evidence="2">
    <name type="scientific">marine sediment metagenome</name>
    <dbReference type="NCBI Taxonomy" id="412755"/>
    <lineage>
        <taxon>unclassified sequences</taxon>
        <taxon>metagenomes</taxon>
        <taxon>ecological metagenomes</taxon>
    </lineage>
</organism>
<feature type="region of interest" description="Disordered" evidence="1">
    <location>
        <begin position="1"/>
        <end position="22"/>
    </location>
</feature>
<comment type="caution">
    <text evidence="2">The sequence shown here is derived from an EMBL/GenBank/DDBJ whole genome shotgun (WGS) entry which is preliminary data.</text>
</comment>
<proteinExistence type="predicted"/>
<accession>A0A0F9C6A9</accession>
<sequence length="53" mass="5661">MKKPASPMRAKATGRRGRSDGNVVPHVFDIMLDAGPDGLARLDKARTKGKLDG</sequence>
<gene>
    <name evidence="2" type="ORF">LCGC14_2705360</name>
</gene>
<dbReference type="AlphaFoldDB" id="A0A0F9C6A9"/>
<name>A0A0F9C6A9_9ZZZZ</name>
<protein>
    <submittedName>
        <fullName evidence="2">Uncharacterized protein</fullName>
    </submittedName>
</protein>
<dbReference type="EMBL" id="LAZR01048324">
    <property type="protein sequence ID" value="KKK92196.1"/>
    <property type="molecule type" value="Genomic_DNA"/>
</dbReference>
<evidence type="ECO:0000256" key="1">
    <source>
        <dbReference type="SAM" id="MobiDB-lite"/>
    </source>
</evidence>
<evidence type="ECO:0000313" key="2">
    <source>
        <dbReference type="EMBL" id="KKK92196.1"/>
    </source>
</evidence>